<dbReference type="Gene3D" id="2.130.10.10">
    <property type="entry name" value="YVTN repeat-like/Quinoprotein amine dehydrogenase"/>
    <property type="match status" value="2"/>
</dbReference>
<dbReference type="PROSITE" id="PS50082">
    <property type="entry name" value="WD_REPEATS_2"/>
    <property type="match status" value="3"/>
</dbReference>
<dbReference type="GO" id="GO:0080008">
    <property type="term" value="C:Cul4-RING E3 ubiquitin ligase complex"/>
    <property type="evidence" value="ECO:0007669"/>
    <property type="project" value="TreeGrafter"/>
</dbReference>
<evidence type="ECO:0000256" key="2">
    <source>
        <dbReference type="SAM" id="MobiDB-lite"/>
    </source>
</evidence>
<keyword evidence="3" id="KW-1185">Reference proteome</keyword>
<dbReference type="AlphaFoldDB" id="A0A915Q1Q4"/>
<dbReference type="PANTHER" id="PTHR19847:SF7">
    <property type="entry name" value="DDB1- AND CUL4-ASSOCIATED FACTOR 11"/>
    <property type="match status" value="1"/>
</dbReference>
<feature type="region of interest" description="Disordered" evidence="2">
    <location>
        <begin position="560"/>
        <end position="615"/>
    </location>
</feature>
<sequence>MIRKQALQKVPVRVAASVCVRHTSLRTYAPVMLIGINSASSLSTLLSPKLVLFTISIMDSERLFASPLLYIRVINLKFALEFILASVACCTNSQNDNIEPQQGRWTKGSGSFVSNDPYLMESASNLRQTTAALSGAIFPELPVQSMLRTREIGRRRRSRTRRVLTEQNASFASFSGAFSPGEKASIINRCLPNQRALIETVNTKTFCCLYLPHNRIVTASQDDKLRFYMRHDQLQSRYILIGPANHYSVPDVGWSILDLTINSIGSQIAYSTWSDSIHYASIDKLSDHLQWNTFYGAEISPSRSSRFAYFSLRFNMDDRYLIAGGSDGFVYMFSHVRPRLQMFQAHQDDVNAIYCSKSNPHVFCSGSDDGLCKVWDIRLVGSTSLPVGVFAGHRDGITYIDGHGDDRYVLTNSKDQTIKIWDLRRFSSSDAEKVTLNAVRRQRWDYRYQHIPPIFQSVGPLEGDGSLLTFRGHSVQHTLIRAKFSPERTGFRYVYTGSTEGNLYIYDILTGEIVRTLDGHRSVVRDCCWHPDENEIITVSWDGVTARWYYNTRYDNEEEEELDRVSYSDSSPGDDDEDEDNDDEYSINNWRNSRHQSMRRRRRKTNATFPFVRYR</sequence>
<dbReference type="InterPro" id="IPR001680">
    <property type="entry name" value="WD40_rpt"/>
</dbReference>
<dbReference type="SUPFAM" id="SSF50978">
    <property type="entry name" value="WD40 repeat-like"/>
    <property type="match status" value="1"/>
</dbReference>
<feature type="repeat" description="WD" evidence="1">
    <location>
        <begin position="390"/>
        <end position="431"/>
    </location>
</feature>
<dbReference type="GO" id="GO:0043161">
    <property type="term" value="P:proteasome-mediated ubiquitin-dependent protein catabolic process"/>
    <property type="evidence" value="ECO:0007669"/>
    <property type="project" value="TreeGrafter"/>
</dbReference>
<dbReference type="InterPro" id="IPR015943">
    <property type="entry name" value="WD40/YVTN_repeat-like_dom_sf"/>
</dbReference>
<organism evidence="3 4">
    <name type="scientific">Setaria digitata</name>
    <dbReference type="NCBI Taxonomy" id="48799"/>
    <lineage>
        <taxon>Eukaryota</taxon>
        <taxon>Metazoa</taxon>
        <taxon>Ecdysozoa</taxon>
        <taxon>Nematoda</taxon>
        <taxon>Chromadorea</taxon>
        <taxon>Rhabditida</taxon>
        <taxon>Spirurina</taxon>
        <taxon>Spiruromorpha</taxon>
        <taxon>Filarioidea</taxon>
        <taxon>Setariidae</taxon>
        <taxon>Setaria</taxon>
    </lineage>
</organism>
<name>A0A915Q1Q4_9BILA</name>
<dbReference type="WBParaSite" id="sdigi.contig59.g3230.t1">
    <property type="protein sequence ID" value="sdigi.contig59.g3230.t1"/>
    <property type="gene ID" value="sdigi.contig59.g3230"/>
</dbReference>
<proteinExistence type="predicted"/>
<feature type="compositionally biased region" description="Basic residues" evidence="2">
    <location>
        <begin position="592"/>
        <end position="605"/>
    </location>
</feature>
<dbReference type="Pfam" id="PF00400">
    <property type="entry name" value="WD40"/>
    <property type="match status" value="3"/>
</dbReference>
<dbReference type="InterPro" id="IPR051859">
    <property type="entry name" value="DCAF"/>
</dbReference>
<reference evidence="4" key="1">
    <citation type="submission" date="2022-11" db="UniProtKB">
        <authorList>
            <consortium name="WormBaseParasite"/>
        </authorList>
    </citation>
    <scope>IDENTIFICATION</scope>
</reference>
<feature type="repeat" description="WD" evidence="1">
    <location>
        <begin position="343"/>
        <end position="378"/>
    </location>
</feature>
<dbReference type="PANTHER" id="PTHR19847">
    <property type="entry name" value="DDB1- AND CUL4-ASSOCIATED FACTOR 11"/>
    <property type="match status" value="1"/>
</dbReference>
<protein>
    <submittedName>
        <fullName evidence="4">Uncharacterized protein</fullName>
    </submittedName>
</protein>
<accession>A0A915Q1Q4</accession>
<keyword evidence="1" id="KW-0853">WD repeat</keyword>
<evidence type="ECO:0000256" key="1">
    <source>
        <dbReference type="PROSITE-ProRule" id="PRU00221"/>
    </source>
</evidence>
<dbReference type="SMART" id="SM00320">
    <property type="entry name" value="WD40"/>
    <property type="match status" value="6"/>
</dbReference>
<feature type="compositionally biased region" description="Acidic residues" evidence="2">
    <location>
        <begin position="572"/>
        <end position="585"/>
    </location>
</feature>
<evidence type="ECO:0000313" key="3">
    <source>
        <dbReference type="Proteomes" id="UP000887581"/>
    </source>
</evidence>
<evidence type="ECO:0000313" key="4">
    <source>
        <dbReference type="WBParaSite" id="sdigi.contig59.g3230.t1"/>
    </source>
</evidence>
<dbReference type="InterPro" id="IPR036322">
    <property type="entry name" value="WD40_repeat_dom_sf"/>
</dbReference>
<feature type="repeat" description="WD" evidence="1">
    <location>
        <begin position="517"/>
        <end position="548"/>
    </location>
</feature>
<dbReference type="Proteomes" id="UP000887581">
    <property type="component" value="Unplaced"/>
</dbReference>
<dbReference type="PROSITE" id="PS50294">
    <property type="entry name" value="WD_REPEATS_REGION"/>
    <property type="match status" value="1"/>
</dbReference>